<proteinExistence type="inferred from homology"/>
<evidence type="ECO:0000259" key="14">
    <source>
        <dbReference type="PROSITE" id="PS51199"/>
    </source>
</evidence>
<dbReference type="FunFam" id="1.10.860.10:FF:000001">
    <property type="entry name" value="Replicative DNA helicase"/>
    <property type="match status" value="1"/>
</dbReference>
<evidence type="ECO:0000256" key="3">
    <source>
        <dbReference type="ARBA" id="ARBA00022705"/>
    </source>
</evidence>
<dbReference type="GO" id="GO:0043139">
    <property type="term" value="F:5'-3' DNA helicase activity"/>
    <property type="evidence" value="ECO:0007669"/>
    <property type="project" value="UniProtKB-EC"/>
</dbReference>
<evidence type="ECO:0000256" key="13">
    <source>
        <dbReference type="RuleBase" id="RU362085"/>
    </source>
</evidence>
<dbReference type="InterPro" id="IPR003593">
    <property type="entry name" value="AAA+_ATPase"/>
</dbReference>
<dbReference type="InterPro" id="IPR016136">
    <property type="entry name" value="DNA_helicase_N/primase_C"/>
</dbReference>
<keyword evidence="3 13" id="KW-0235">DNA replication</keyword>
<dbReference type="GO" id="GO:0006269">
    <property type="term" value="P:DNA replication, synthesis of primer"/>
    <property type="evidence" value="ECO:0007669"/>
    <property type="project" value="UniProtKB-UniRule"/>
</dbReference>
<accession>S3KF08</accession>
<dbReference type="RefSeq" id="WP_016525423.1">
    <property type="nucleotide sequence ID" value="NZ_KE332518.1"/>
</dbReference>
<dbReference type="STRING" id="1125699.HMPREF9194_01136"/>
<dbReference type="PANTHER" id="PTHR30153:SF2">
    <property type="entry name" value="REPLICATIVE DNA HELICASE"/>
    <property type="match status" value="1"/>
</dbReference>
<dbReference type="InterPro" id="IPR007693">
    <property type="entry name" value="DNA_helicase_DnaB-like_N"/>
</dbReference>
<dbReference type="Pfam" id="PF00772">
    <property type="entry name" value="DnaB"/>
    <property type="match status" value="1"/>
</dbReference>
<keyword evidence="8 13" id="KW-0238">DNA-binding</keyword>
<dbReference type="Gene3D" id="3.40.50.300">
    <property type="entry name" value="P-loop containing nucleotide triphosphate hydrolases"/>
    <property type="match status" value="1"/>
</dbReference>
<sequence>MASLKDKVPPHNLDAEQAALGALLLDWDAVGNAIRFLRPERFYSLQNQKIFAAILKLYNEGIRGDLITLIEKLRSEGELDAAGGPAYITSLTDTVATSANIEYYAQIVFDQAVRRDLIKISAEIVAHSHDETVDSRAVLEDAQKKIFELTDLNTVHSSVSAGELVNEAIGRIEKLFNDKKAYTGIASGLADLDKLTSGFQASEFIIIGARPSIGKTALALSMIQHIAVEKKISSAFFSLEMSNMQIMMRLLAQESQIPSERIRTGYLRTEDFAKLQQAAGRIYEAPLYIVDSPNMKLLDLRALARRLRAQKKVEIIFIDYITLIQSENTLIPRHEQIAEISRSLKSLARELGIPVVVLSQVRRDAENKQPSLADLRESGSIEQDADVVMFIHRERTDTKESKSGETDYSKGIETELILAKQRNGPTGLVKVLFMPMYTKFVNGDFSH</sequence>
<organism evidence="15 16">
    <name type="scientific">Treponema maltophilum ATCC 51939</name>
    <dbReference type="NCBI Taxonomy" id="1125699"/>
    <lineage>
        <taxon>Bacteria</taxon>
        <taxon>Pseudomonadati</taxon>
        <taxon>Spirochaetota</taxon>
        <taxon>Spirochaetia</taxon>
        <taxon>Spirochaetales</taxon>
        <taxon>Treponemataceae</taxon>
        <taxon>Treponema</taxon>
    </lineage>
</organism>
<dbReference type="Pfam" id="PF03796">
    <property type="entry name" value="DnaB_C"/>
    <property type="match status" value="1"/>
</dbReference>
<evidence type="ECO:0000313" key="16">
    <source>
        <dbReference type="Proteomes" id="UP000014541"/>
    </source>
</evidence>
<evidence type="ECO:0000256" key="12">
    <source>
        <dbReference type="NCBIfam" id="TIGR00665"/>
    </source>
</evidence>
<keyword evidence="9" id="KW-0413">Isomerase</keyword>
<dbReference type="GO" id="GO:0016887">
    <property type="term" value="F:ATP hydrolysis activity"/>
    <property type="evidence" value="ECO:0007669"/>
    <property type="project" value="RHEA"/>
</dbReference>
<evidence type="ECO:0000256" key="4">
    <source>
        <dbReference type="ARBA" id="ARBA00022741"/>
    </source>
</evidence>
<dbReference type="EC" id="5.6.2.3" evidence="12 13"/>
<evidence type="ECO:0000256" key="2">
    <source>
        <dbReference type="ARBA" id="ARBA00022515"/>
    </source>
</evidence>
<evidence type="ECO:0000256" key="1">
    <source>
        <dbReference type="ARBA" id="ARBA00008428"/>
    </source>
</evidence>
<dbReference type="Gene3D" id="1.10.860.10">
    <property type="entry name" value="DNAb Helicase, Chain A"/>
    <property type="match status" value="1"/>
</dbReference>
<name>S3KF08_TREMA</name>
<evidence type="ECO:0000256" key="11">
    <source>
        <dbReference type="ARBA" id="ARBA00048954"/>
    </source>
</evidence>
<evidence type="ECO:0000313" key="15">
    <source>
        <dbReference type="EMBL" id="EPF30812.1"/>
    </source>
</evidence>
<keyword evidence="16" id="KW-1185">Reference proteome</keyword>
<dbReference type="InterPro" id="IPR036185">
    <property type="entry name" value="DNA_heli_DnaB-like_N_sf"/>
</dbReference>
<evidence type="ECO:0000256" key="10">
    <source>
        <dbReference type="ARBA" id="ARBA00044932"/>
    </source>
</evidence>
<dbReference type="CDD" id="cd00984">
    <property type="entry name" value="DnaB_C"/>
    <property type="match status" value="1"/>
</dbReference>
<dbReference type="SUPFAM" id="SSF52540">
    <property type="entry name" value="P-loop containing nucleoside triphosphate hydrolases"/>
    <property type="match status" value="1"/>
</dbReference>
<evidence type="ECO:0000256" key="7">
    <source>
        <dbReference type="ARBA" id="ARBA00022840"/>
    </source>
</evidence>
<keyword evidence="2 13" id="KW-0639">Primosome</keyword>
<comment type="catalytic activity">
    <reaction evidence="11 13">
        <text>ATP + H2O = ADP + phosphate + H(+)</text>
        <dbReference type="Rhea" id="RHEA:13065"/>
        <dbReference type="ChEBI" id="CHEBI:15377"/>
        <dbReference type="ChEBI" id="CHEBI:15378"/>
        <dbReference type="ChEBI" id="CHEBI:30616"/>
        <dbReference type="ChEBI" id="CHEBI:43474"/>
        <dbReference type="ChEBI" id="CHEBI:456216"/>
        <dbReference type="EC" id="5.6.2.3"/>
    </reaction>
</comment>
<reference evidence="15 16" key="1">
    <citation type="submission" date="2013-04" db="EMBL/GenBank/DDBJ databases">
        <title>The Genome Sequence of Treponema maltophilum ATCC 51939.</title>
        <authorList>
            <consortium name="The Broad Institute Genomics Platform"/>
            <person name="Earl A."/>
            <person name="Ward D."/>
            <person name="Feldgarden M."/>
            <person name="Gevers D."/>
            <person name="Leonetti C."/>
            <person name="Blanton J.M."/>
            <person name="Dewhirst F.E."/>
            <person name="Izard J."/>
            <person name="Walker B."/>
            <person name="Young S."/>
            <person name="Zeng Q."/>
            <person name="Gargeya S."/>
            <person name="Fitzgerald M."/>
            <person name="Haas B."/>
            <person name="Abouelleil A."/>
            <person name="Allen A.W."/>
            <person name="Alvarado L."/>
            <person name="Arachchi H.M."/>
            <person name="Berlin A.M."/>
            <person name="Chapman S.B."/>
            <person name="Gainer-Dewar J."/>
            <person name="Goldberg J."/>
            <person name="Griggs A."/>
            <person name="Gujja S."/>
            <person name="Hansen M."/>
            <person name="Howarth C."/>
            <person name="Imamovic A."/>
            <person name="Ireland A."/>
            <person name="Larimer J."/>
            <person name="McCowan C."/>
            <person name="Murphy C."/>
            <person name="Pearson M."/>
            <person name="Poon T.W."/>
            <person name="Priest M."/>
            <person name="Roberts A."/>
            <person name="Saif S."/>
            <person name="Shea T."/>
            <person name="Sisk P."/>
            <person name="Sykes S."/>
            <person name="Wortman J."/>
            <person name="Nusbaum C."/>
            <person name="Birren B."/>
        </authorList>
    </citation>
    <scope>NUCLEOTIDE SEQUENCE [LARGE SCALE GENOMIC DNA]</scope>
    <source>
        <strain evidence="15 16">ATCC 51939</strain>
    </source>
</reference>
<dbReference type="InterPro" id="IPR027417">
    <property type="entry name" value="P-loop_NTPase"/>
</dbReference>
<dbReference type="GO" id="GO:0003677">
    <property type="term" value="F:DNA binding"/>
    <property type="evidence" value="ECO:0007669"/>
    <property type="project" value="UniProtKB-UniRule"/>
</dbReference>
<keyword evidence="4 13" id="KW-0547">Nucleotide-binding</keyword>
<evidence type="ECO:0000256" key="8">
    <source>
        <dbReference type="ARBA" id="ARBA00023125"/>
    </source>
</evidence>
<dbReference type="InterPro" id="IPR007692">
    <property type="entry name" value="DNA_helicase_DnaB"/>
</dbReference>
<dbReference type="Proteomes" id="UP000014541">
    <property type="component" value="Unassembled WGS sequence"/>
</dbReference>
<dbReference type="EMBL" id="ATFF01000006">
    <property type="protein sequence ID" value="EPF30812.1"/>
    <property type="molecule type" value="Genomic_DNA"/>
</dbReference>
<keyword evidence="6 13" id="KW-0347">Helicase</keyword>
<feature type="domain" description="SF4 helicase" evidence="14">
    <location>
        <begin position="178"/>
        <end position="447"/>
    </location>
</feature>
<dbReference type="SMART" id="SM00382">
    <property type="entry name" value="AAA"/>
    <property type="match status" value="1"/>
</dbReference>
<dbReference type="PROSITE" id="PS51199">
    <property type="entry name" value="SF4_HELICASE"/>
    <property type="match status" value="1"/>
</dbReference>
<evidence type="ECO:0000256" key="5">
    <source>
        <dbReference type="ARBA" id="ARBA00022801"/>
    </source>
</evidence>
<comment type="function">
    <text evidence="10 13">The main replicative DNA helicase, it participates in initiation and elongation during chromosome replication. Travels ahead of the DNA replisome, separating dsDNA into templates for DNA synthesis. A processive ATP-dependent 5'-3' DNA helicase it has DNA-dependent ATPase activity.</text>
</comment>
<evidence type="ECO:0000256" key="9">
    <source>
        <dbReference type="ARBA" id="ARBA00023235"/>
    </source>
</evidence>
<dbReference type="AlphaFoldDB" id="S3KF08"/>
<dbReference type="PATRIC" id="fig|1125699.3.peg.1156"/>
<gene>
    <name evidence="15" type="ORF">HMPREF9194_01136</name>
</gene>
<protein>
    <recommendedName>
        <fullName evidence="12 13">Replicative DNA helicase</fullName>
        <ecNumber evidence="12 13">5.6.2.3</ecNumber>
    </recommendedName>
</protein>
<dbReference type="SUPFAM" id="SSF48024">
    <property type="entry name" value="N-terminal domain of DnaB helicase"/>
    <property type="match status" value="1"/>
</dbReference>
<evidence type="ECO:0000256" key="6">
    <source>
        <dbReference type="ARBA" id="ARBA00022806"/>
    </source>
</evidence>
<dbReference type="InterPro" id="IPR007694">
    <property type="entry name" value="DNA_helicase_DnaB-like_C"/>
</dbReference>
<keyword evidence="7 13" id="KW-0067">ATP-binding</keyword>
<dbReference type="GO" id="GO:0005524">
    <property type="term" value="F:ATP binding"/>
    <property type="evidence" value="ECO:0007669"/>
    <property type="project" value="UniProtKB-UniRule"/>
</dbReference>
<dbReference type="OrthoDB" id="9773982at2"/>
<comment type="caution">
    <text evidence="15">The sequence shown here is derived from an EMBL/GenBank/DDBJ whole genome shotgun (WGS) entry which is preliminary data.</text>
</comment>
<keyword evidence="5 13" id="KW-0378">Hydrolase</keyword>
<dbReference type="HOGENOM" id="CLU_005373_0_0_12"/>
<comment type="similarity">
    <text evidence="1 13">Belongs to the helicase family. DnaB subfamily.</text>
</comment>
<dbReference type="NCBIfam" id="TIGR00665">
    <property type="entry name" value="DnaB"/>
    <property type="match status" value="1"/>
</dbReference>
<dbReference type="GO" id="GO:1990077">
    <property type="term" value="C:primosome complex"/>
    <property type="evidence" value="ECO:0007669"/>
    <property type="project" value="UniProtKB-UniRule"/>
</dbReference>
<dbReference type="PANTHER" id="PTHR30153">
    <property type="entry name" value="REPLICATIVE DNA HELICASE DNAB"/>
    <property type="match status" value="1"/>
</dbReference>
<dbReference type="eggNOG" id="COG0305">
    <property type="taxonomic scope" value="Bacteria"/>
</dbReference>
<dbReference type="GO" id="GO:0005829">
    <property type="term" value="C:cytosol"/>
    <property type="evidence" value="ECO:0007669"/>
    <property type="project" value="TreeGrafter"/>
</dbReference>